<comment type="caution">
    <text evidence="2">The sequence shown here is derived from an EMBL/GenBank/DDBJ whole genome shotgun (WGS) entry which is preliminary data.</text>
</comment>
<reference evidence="2" key="1">
    <citation type="submission" date="2019-08" db="EMBL/GenBank/DDBJ databases">
        <authorList>
            <person name="Kucharzyk K."/>
            <person name="Murdoch R.W."/>
            <person name="Higgins S."/>
            <person name="Loffler F."/>
        </authorList>
    </citation>
    <scope>NUCLEOTIDE SEQUENCE</scope>
</reference>
<protein>
    <submittedName>
        <fullName evidence="2">Uncharacterized protein</fullName>
    </submittedName>
</protein>
<keyword evidence="1" id="KW-0812">Transmembrane</keyword>
<accession>A0A645HB25</accession>
<feature type="transmembrane region" description="Helical" evidence="1">
    <location>
        <begin position="6"/>
        <end position="24"/>
    </location>
</feature>
<name>A0A645HB25_9ZZZZ</name>
<keyword evidence="1" id="KW-1133">Transmembrane helix</keyword>
<evidence type="ECO:0000313" key="2">
    <source>
        <dbReference type="EMBL" id="MPN36241.1"/>
    </source>
</evidence>
<keyword evidence="1" id="KW-0472">Membrane</keyword>
<gene>
    <name evidence="2" type="ORF">SDC9_183750</name>
</gene>
<organism evidence="2">
    <name type="scientific">bioreactor metagenome</name>
    <dbReference type="NCBI Taxonomy" id="1076179"/>
    <lineage>
        <taxon>unclassified sequences</taxon>
        <taxon>metagenomes</taxon>
        <taxon>ecological metagenomes</taxon>
    </lineage>
</organism>
<feature type="transmembrane region" description="Helical" evidence="1">
    <location>
        <begin position="45"/>
        <end position="71"/>
    </location>
</feature>
<dbReference type="AlphaFoldDB" id="A0A645HB25"/>
<sequence>MPGGQACLIFLLGFVQVVFVFIDATPARLNLRFRACQRVLRFAELLVRVRLFGVVFVQTVVVFLLAVRYFLVRVRNQIIVARVGQPLDVVLERLLHRIHRALIRVAEDPLFGALQRNIDLRIIDGRESVRRQIDKCADLSAGELRRSAFNVKVLD</sequence>
<dbReference type="EMBL" id="VSSQ01090269">
    <property type="protein sequence ID" value="MPN36241.1"/>
    <property type="molecule type" value="Genomic_DNA"/>
</dbReference>
<evidence type="ECO:0000256" key="1">
    <source>
        <dbReference type="SAM" id="Phobius"/>
    </source>
</evidence>
<proteinExistence type="predicted"/>